<keyword evidence="10" id="KW-1185">Reference proteome</keyword>
<proteinExistence type="predicted"/>
<keyword evidence="2" id="KW-0805">Transcription regulation</keyword>
<organism evidence="9 10">
    <name type="scientific">Helianthus annuus</name>
    <name type="common">Common sunflower</name>
    <dbReference type="NCBI Taxonomy" id="4232"/>
    <lineage>
        <taxon>Eukaryota</taxon>
        <taxon>Viridiplantae</taxon>
        <taxon>Streptophyta</taxon>
        <taxon>Embryophyta</taxon>
        <taxon>Tracheophyta</taxon>
        <taxon>Spermatophyta</taxon>
        <taxon>Magnoliopsida</taxon>
        <taxon>eudicotyledons</taxon>
        <taxon>Gunneridae</taxon>
        <taxon>Pentapetalae</taxon>
        <taxon>asterids</taxon>
        <taxon>campanulids</taxon>
        <taxon>Asterales</taxon>
        <taxon>Asteraceae</taxon>
        <taxon>Asteroideae</taxon>
        <taxon>Heliantheae alliance</taxon>
        <taxon>Heliantheae</taxon>
        <taxon>Helianthus</taxon>
    </lineage>
</organism>
<dbReference type="CDD" id="cd00265">
    <property type="entry name" value="MADS_MEF2_like"/>
    <property type="match status" value="1"/>
</dbReference>
<reference evidence="9" key="1">
    <citation type="journal article" date="2017" name="Nature">
        <title>The sunflower genome provides insights into oil metabolism, flowering and Asterid evolution.</title>
        <authorList>
            <person name="Badouin H."/>
            <person name="Gouzy J."/>
            <person name="Grassa C.J."/>
            <person name="Murat F."/>
            <person name="Staton S.E."/>
            <person name="Cottret L."/>
            <person name="Lelandais-Briere C."/>
            <person name="Owens G.L."/>
            <person name="Carrere S."/>
            <person name="Mayjonade B."/>
            <person name="Legrand L."/>
            <person name="Gill N."/>
            <person name="Kane N.C."/>
            <person name="Bowers J.E."/>
            <person name="Hubner S."/>
            <person name="Bellec A."/>
            <person name="Berard A."/>
            <person name="Berges H."/>
            <person name="Blanchet N."/>
            <person name="Boniface M.C."/>
            <person name="Brunel D."/>
            <person name="Catrice O."/>
            <person name="Chaidir N."/>
            <person name="Claudel C."/>
            <person name="Donnadieu C."/>
            <person name="Faraut T."/>
            <person name="Fievet G."/>
            <person name="Helmstetter N."/>
            <person name="King M."/>
            <person name="Knapp S.J."/>
            <person name="Lai Z."/>
            <person name="Le Paslier M.C."/>
            <person name="Lippi Y."/>
            <person name="Lorenzon L."/>
            <person name="Mandel J.R."/>
            <person name="Marage G."/>
            <person name="Marchand G."/>
            <person name="Marquand E."/>
            <person name="Bret-Mestries E."/>
            <person name="Morien E."/>
            <person name="Nambeesan S."/>
            <person name="Nguyen T."/>
            <person name="Pegot-Espagnet P."/>
            <person name="Pouilly N."/>
            <person name="Raftis F."/>
            <person name="Sallet E."/>
            <person name="Schiex T."/>
            <person name="Thomas J."/>
            <person name="Vandecasteele C."/>
            <person name="Vares D."/>
            <person name="Vear F."/>
            <person name="Vautrin S."/>
            <person name="Crespi M."/>
            <person name="Mangin B."/>
            <person name="Burke J.M."/>
            <person name="Salse J."/>
            <person name="Munos S."/>
            <person name="Vincourt P."/>
            <person name="Rieseberg L.H."/>
            <person name="Langlade N.B."/>
        </authorList>
    </citation>
    <scope>NUCLEOTIDE SEQUENCE</scope>
    <source>
        <tissue evidence="9">Leaves</tissue>
    </source>
</reference>
<dbReference type="InterPro" id="IPR033896">
    <property type="entry name" value="MEF2-like_N"/>
</dbReference>
<dbReference type="SMART" id="SM00432">
    <property type="entry name" value="MADS"/>
    <property type="match status" value="1"/>
</dbReference>
<dbReference type="Gramene" id="mRNA:HanXRQr2_Chr08g0337561">
    <property type="protein sequence ID" value="mRNA:HanXRQr2_Chr08g0337561"/>
    <property type="gene ID" value="HanXRQr2_Chr08g0337561"/>
</dbReference>
<dbReference type="PRINTS" id="PR00404">
    <property type="entry name" value="MADSDOMAIN"/>
</dbReference>
<evidence type="ECO:0000259" key="7">
    <source>
        <dbReference type="PROSITE" id="PS50066"/>
    </source>
</evidence>
<dbReference type="InterPro" id="IPR002100">
    <property type="entry name" value="TF_MADSbox"/>
</dbReference>
<dbReference type="Pfam" id="PF01486">
    <property type="entry name" value="K-box"/>
    <property type="match status" value="1"/>
</dbReference>
<dbReference type="GO" id="GO:0006357">
    <property type="term" value="P:regulation of transcription by RNA polymerase II"/>
    <property type="evidence" value="ECO:0000318"/>
    <property type="project" value="GO_Central"/>
</dbReference>
<accession>A0A9K3NCK1</accession>
<evidence type="ECO:0000256" key="2">
    <source>
        <dbReference type="ARBA" id="ARBA00023015"/>
    </source>
</evidence>
<dbReference type="PROSITE" id="PS51297">
    <property type="entry name" value="K_BOX"/>
    <property type="match status" value="1"/>
</dbReference>
<keyword evidence="6" id="KW-0175">Coiled coil</keyword>
<evidence type="ECO:0000256" key="6">
    <source>
        <dbReference type="SAM" id="Coils"/>
    </source>
</evidence>
<gene>
    <name evidence="9" type="ORF">HanXRQr2_Chr08g0337561</name>
</gene>
<dbReference type="PANTHER" id="PTHR48019">
    <property type="entry name" value="SERUM RESPONSE FACTOR HOMOLOG"/>
    <property type="match status" value="1"/>
</dbReference>
<dbReference type="EMBL" id="MNCJ02000323">
    <property type="protein sequence ID" value="KAF5795261.1"/>
    <property type="molecule type" value="Genomic_DNA"/>
</dbReference>
<dbReference type="PROSITE" id="PS50066">
    <property type="entry name" value="MADS_BOX_2"/>
    <property type="match status" value="1"/>
</dbReference>
<dbReference type="Gene3D" id="3.40.1810.10">
    <property type="entry name" value="Transcription factor, MADS-box"/>
    <property type="match status" value="1"/>
</dbReference>
<keyword evidence="3" id="KW-0238">DNA-binding</keyword>
<evidence type="ECO:0000313" key="9">
    <source>
        <dbReference type="EMBL" id="KAF5795261.1"/>
    </source>
</evidence>
<reference evidence="9" key="2">
    <citation type="submission" date="2020-06" db="EMBL/GenBank/DDBJ databases">
        <title>Helianthus annuus Genome sequencing and assembly Release 2.</title>
        <authorList>
            <person name="Gouzy J."/>
            <person name="Langlade N."/>
            <person name="Munos S."/>
        </authorList>
    </citation>
    <scope>NUCLEOTIDE SEQUENCE</scope>
    <source>
        <tissue evidence="9">Leaves</tissue>
    </source>
</reference>
<name>A0A9K3NCK1_HELAN</name>
<keyword evidence="4" id="KW-0804">Transcription</keyword>
<evidence type="ECO:0000256" key="3">
    <source>
        <dbReference type="ARBA" id="ARBA00023125"/>
    </source>
</evidence>
<dbReference type="GO" id="GO:0048440">
    <property type="term" value="P:carpel development"/>
    <property type="evidence" value="ECO:0007669"/>
    <property type="project" value="UniProtKB-ARBA"/>
</dbReference>
<dbReference type="GO" id="GO:0000978">
    <property type="term" value="F:RNA polymerase II cis-regulatory region sequence-specific DNA binding"/>
    <property type="evidence" value="ECO:0000318"/>
    <property type="project" value="GO_Central"/>
</dbReference>
<dbReference type="GO" id="GO:0005634">
    <property type="term" value="C:nucleus"/>
    <property type="evidence" value="ECO:0007669"/>
    <property type="project" value="UniProtKB-SubCell"/>
</dbReference>
<comment type="caution">
    <text evidence="9">The sequence shown here is derived from an EMBL/GenBank/DDBJ whole genome shotgun (WGS) entry which is preliminary data.</text>
</comment>
<dbReference type="PROSITE" id="PS00350">
    <property type="entry name" value="MADS_BOX_1"/>
    <property type="match status" value="1"/>
</dbReference>
<evidence type="ECO:0000256" key="4">
    <source>
        <dbReference type="ARBA" id="ARBA00023163"/>
    </source>
</evidence>
<dbReference type="InterPro" id="IPR050142">
    <property type="entry name" value="MADS-box/MEF2_TF"/>
</dbReference>
<sequence>MGRGRVELKRIENKINRQVTFSKRRNGLLKKAYELSVLCDAEVALIIFSSGGKLYEFCSGPSMSKTLERYQRCSYGTMEFNQQDPDAQSSYQEYLKLKAKVDILQQSQRHYLGEELERLGSKDLDQLERQMDLALRQVRLTKTKHMLDQLTDLQQKEQSLLEANKNLRSELEESTMAYQLSWQAHVRNIDKRRPPVHLDCNDNIQIGYNNEAPNDERDVPSRLQNTNGVIPGWML</sequence>
<evidence type="ECO:0000256" key="5">
    <source>
        <dbReference type="ARBA" id="ARBA00023242"/>
    </source>
</evidence>
<dbReference type="AlphaFoldDB" id="A0A9K3NCK1"/>
<dbReference type="FunFam" id="3.40.1810.10:FF:000004">
    <property type="entry name" value="MADS-box transcription factor 1"/>
    <property type="match status" value="1"/>
</dbReference>
<feature type="domain" description="K-box" evidence="8">
    <location>
        <begin position="87"/>
        <end position="177"/>
    </location>
</feature>
<dbReference type="GO" id="GO:0000981">
    <property type="term" value="F:DNA-binding transcription factor activity, RNA polymerase II-specific"/>
    <property type="evidence" value="ECO:0000318"/>
    <property type="project" value="GO_Central"/>
</dbReference>
<evidence type="ECO:0000256" key="1">
    <source>
        <dbReference type="ARBA" id="ARBA00004123"/>
    </source>
</evidence>
<keyword evidence="5" id="KW-0539">Nucleus</keyword>
<dbReference type="OrthoDB" id="1898716at2759"/>
<dbReference type="GO" id="GO:0045944">
    <property type="term" value="P:positive regulation of transcription by RNA polymerase II"/>
    <property type="evidence" value="ECO:0007669"/>
    <property type="project" value="InterPro"/>
</dbReference>
<comment type="subcellular location">
    <subcellularLocation>
        <location evidence="1">Nucleus</location>
    </subcellularLocation>
</comment>
<dbReference type="Pfam" id="PF00319">
    <property type="entry name" value="SRF-TF"/>
    <property type="match status" value="1"/>
</dbReference>
<evidence type="ECO:0000313" key="10">
    <source>
        <dbReference type="Proteomes" id="UP000215914"/>
    </source>
</evidence>
<dbReference type="GO" id="GO:0046983">
    <property type="term" value="F:protein dimerization activity"/>
    <property type="evidence" value="ECO:0007669"/>
    <property type="project" value="InterPro"/>
</dbReference>
<evidence type="ECO:0000259" key="8">
    <source>
        <dbReference type="PROSITE" id="PS51297"/>
    </source>
</evidence>
<dbReference type="Proteomes" id="UP000215914">
    <property type="component" value="Unassembled WGS sequence"/>
</dbReference>
<dbReference type="InterPro" id="IPR002487">
    <property type="entry name" value="TF_Kbox"/>
</dbReference>
<dbReference type="InterPro" id="IPR036879">
    <property type="entry name" value="TF_MADSbox_sf"/>
</dbReference>
<dbReference type="SUPFAM" id="SSF55455">
    <property type="entry name" value="SRF-like"/>
    <property type="match status" value="1"/>
</dbReference>
<feature type="domain" description="MADS-box" evidence="7">
    <location>
        <begin position="1"/>
        <end position="61"/>
    </location>
</feature>
<protein>
    <submittedName>
        <fullName evidence="9">Transcription factor MADS-MIKC family</fullName>
    </submittedName>
</protein>
<feature type="coiled-coil region" evidence="6">
    <location>
        <begin position="124"/>
        <end position="173"/>
    </location>
</feature>